<protein>
    <submittedName>
        <fullName evidence="3">Lysyl oxidase</fullName>
    </submittedName>
</protein>
<keyword evidence="4" id="KW-1185">Reference proteome</keyword>
<feature type="signal peptide" evidence="2">
    <location>
        <begin position="1"/>
        <end position="17"/>
    </location>
</feature>
<keyword evidence="1" id="KW-0472">Membrane</keyword>
<dbReference type="InterPro" id="IPR001695">
    <property type="entry name" value="Lysyl_oxidase"/>
</dbReference>
<dbReference type="Pfam" id="PF01186">
    <property type="entry name" value="Lysyl_oxidase"/>
    <property type="match status" value="1"/>
</dbReference>
<comment type="caution">
    <text evidence="3">The sequence shown here is derived from an EMBL/GenBank/DDBJ whole genome shotgun (WGS) entry which is preliminary data.</text>
</comment>
<feature type="chain" id="PRO_5039920904" evidence="2">
    <location>
        <begin position="18"/>
        <end position="631"/>
    </location>
</feature>
<organism evidence="3 4">
    <name type="scientific">Nitzschia inconspicua</name>
    <dbReference type="NCBI Taxonomy" id="303405"/>
    <lineage>
        <taxon>Eukaryota</taxon>
        <taxon>Sar</taxon>
        <taxon>Stramenopiles</taxon>
        <taxon>Ochrophyta</taxon>
        <taxon>Bacillariophyta</taxon>
        <taxon>Bacillariophyceae</taxon>
        <taxon>Bacillariophycidae</taxon>
        <taxon>Bacillariales</taxon>
        <taxon>Bacillariaceae</taxon>
        <taxon>Nitzschia</taxon>
    </lineage>
</organism>
<evidence type="ECO:0000256" key="2">
    <source>
        <dbReference type="SAM" id="SignalP"/>
    </source>
</evidence>
<gene>
    <name evidence="3" type="ORF">IV203_013963</name>
</gene>
<dbReference type="GO" id="GO:0005615">
    <property type="term" value="C:extracellular space"/>
    <property type="evidence" value="ECO:0007669"/>
    <property type="project" value="TreeGrafter"/>
</dbReference>
<evidence type="ECO:0000256" key="1">
    <source>
        <dbReference type="SAM" id="Phobius"/>
    </source>
</evidence>
<dbReference type="GO" id="GO:0004720">
    <property type="term" value="F:protein-lysine 6-oxidase activity"/>
    <property type="evidence" value="ECO:0007669"/>
    <property type="project" value="TreeGrafter"/>
</dbReference>
<dbReference type="PANTHER" id="PTHR45817">
    <property type="entry name" value="LYSYL OXIDASE-LIKE-RELATED"/>
    <property type="match status" value="1"/>
</dbReference>
<dbReference type="OrthoDB" id="547291at2759"/>
<reference evidence="3" key="2">
    <citation type="submission" date="2021-04" db="EMBL/GenBank/DDBJ databases">
        <authorList>
            <person name="Podell S."/>
        </authorList>
    </citation>
    <scope>NUCLEOTIDE SEQUENCE</scope>
    <source>
        <strain evidence="3">Hildebrandi</strain>
    </source>
</reference>
<accession>A0A9K3M728</accession>
<evidence type="ECO:0000313" key="3">
    <source>
        <dbReference type="EMBL" id="KAG7374868.1"/>
    </source>
</evidence>
<dbReference type="InterPro" id="IPR050912">
    <property type="entry name" value="LOX-like_protein"/>
</dbReference>
<feature type="transmembrane region" description="Helical" evidence="1">
    <location>
        <begin position="609"/>
        <end position="627"/>
    </location>
</feature>
<dbReference type="PANTHER" id="PTHR45817:SF4">
    <property type="entry name" value="LYSYL OXIDASE-LIKE-RELATED"/>
    <property type="match status" value="1"/>
</dbReference>
<dbReference type="EMBL" id="JAGRRH010000001">
    <property type="protein sequence ID" value="KAG7374868.1"/>
    <property type="molecule type" value="Genomic_DNA"/>
</dbReference>
<keyword evidence="1" id="KW-0812">Transmembrane</keyword>
<reference evidence="3" key="1">
    <citation type="journal article" date="2021" name="Sci. Rep.">
        <title>Diploid genomic architecture of Nitzschia inconspicua, an elite biomass production diatom.</title>
        <authorList>
            <person name="Oliver A."/>
            <person name="Podell S."/>
            <person name="Pinowska A."/>
            <person name="Traller J.C."/>
            <person name="Smith S.R."/>
            <person name="McClure R."/>
            <person name="Beliaev A."/>
            <person name="Bohutskyi P."/>
            <person name="Hill E.A."/>
            <person name="Rabines A."/>
            <person name="Zheng H."/>
            <person name="Allen L.Z."/>
            <person name="Kuo A."/>
            <person name="Grigoriev I.V."/>
            <person name="Allen A.E."/>
            <person name="Hazlebeck D."/>
            <person name="Allen E.E."/>
        </authorList>
    </citation>
    <scope>NUCLEOTIDE SEQUENCE</scope>
    <source>
        <strain evidence="3">Hildebrandi</strain>
    </source>
</reference>
<dbReference type="GO" id="GO:0005507">
    <property type="term" value="F:copper ion binding"/>
    <property type="evidence" value="ECO:0007669"/>
    <property type="project" value="InterPro"/>
</dbReference>
<sequence>MKYLLFSPLLAAVFVRSQQQCSTSSDLCSPGISLPTIGGSCTSRFLLCDDGDETTQSTCVNSVCQHRTNLADSPKCFSSCFPECEGKECGEDGCGGFCGKCSDGTGCSNFTCVEGVLSGTCESPLNLGNTDEETIIDTETRVTLITTGDTSDALHFHTPSCNTLTASPELIFKFVIPFGKTYGYDFRSTGYDTVLQLMKDGCGSAGTPGQDHEDYIVGCNDDGTPPANLGSKLFGEISEGTYYVMVDGYSTTDVGPFELITTFINGCIPLCDGNFCGDDQCGGSCGDCGEGNVCNVDHRCYPENCEPQCTDRECGEDGCGGSCGTCDDVLFCLGESILTEEDDEELPTSACTSFQVCDHMNPTCDGCDDSQICGTDCQCYDSPNALPDLVVIEESMLNEMYLHDVNFPESSCSLIEGCVAEPGLRRLLRFTSTVLNQGQVDLSFPEPKSRPDLFEYGQCHQHYHFKQFAAYNLYEQDGKTLVMNGSKKAYCMEDTARHHDGMSIGCDKVYDCGFQGIQRGWVDSYGWSLDCSWLDITELPPGEYVLEIEANPGRVFPELSYDNNKAMVRVTLPDVSEIVSVPQKLEAFTFSEESVAPVNEGSSASPTTYAFGWFILASSAFGYYYLFEQYN</sequence>
<keyword evidence="2" id="KW-0732">Signal</keyword>
<proteinExistence type="predicted"/>
<keyword evidence="1" id="KW-1133">Transmembrane helix</keyword>
<dbReference type="Proteomes" id="UP000693970">
    <property type="component" value="Unassembled WGS sequence"/>
</dbReference>
<evidence type="ECO:0000313" key="4">
    <source>
        <dbReference type="Proteomes" id="UP000693970"/>
    </source>
</evidence>
<dbReference type="AlphaFoldDB" id="A0A9K3M728"/>
<name>A0A9K3M728_9STRA</name>